<keyword evidence="3" id="KW-1185">Reference proteome</keyword>
<evidence type="ECO:0000256" key="1">
    <source>
        <dbReference type="SAM" id="MobiDB-lite"/>
    </source>
</evidence>
<dbReference type="KEGG" id="mtm:MYCTH_2302926"/>
<dbReference type="EMBL" id="CP003003">
    <property type="protein sequence ID" value="AEO57113.1"/>
    <property type="molecule type" value="Genomic_DNA"/>
</dbReference>
<protein>
    <submittedName>
        <fullName evidence="2">Uncharacterized protein</fullName>
    </submittedName>
</protein>
<organism evidence="2 3">
    <name type="scientific">Thermothelomyces thermophilus (strain ATCC 42464 / BCRC 31852 / DSM 1799)</name>
    <name type="common">Sporotrichum thermophile</name>
    <dbReference type="NCBI Taxonomy" id="573729"/>
    <lineage>
        <taxon>Eukaryota</taxon>
        <taxon>Fungi</taxon>
        <taxon>Dikarya</taxon>
        <taxon>Ascomycota</taxon>
        <taxon>Pezizomycotina</taxon>
        <taxon>Sordariomycetes</taxon>
        <taxon>Sordariomycetidae</taxon>
        <taxon>Sordariales</taxon>
        <taxon>Chaetomiaceae</taxon>
        <taxon>Thermothelomyces</taxon>
    </lineage>
</organism>
<accession>G2Q8R4</accession>
<gene>
    <name evidence="2" type="ORF">MYCTH_2302926</name>
</gene>
<dbReference type="eggNOG" id="ENOG502SNSN">
    <property type="taxonomic scope" value="Eukaryota"/>
</dbReference>
<dbReference type="VEuPathDB" id="FungiDB:MYCTH_2302926"/>
<dbReference type="HOGENOM" id="CLU_402887_0_0_1"/>
<evidence type="ECO:0000313" key="3">
    <source>
        <dbReference type="Proteomes" id="UP000007322"/>
    </source>
</evidence>
<reference evidence="2 3" key="1">
    <citation type="journal article" date="2011" name="Nat. Biotechnol.">
        <title>Comparative genomic analysis of the thermophilic biomass-degrading fungi Myceliophthora thermophila and Thielavia terrestris.</title>
        <authorList>
            <person name="Berka R.M."/>
            <person name="Grigoriev I.V."/>
            <person name="Otillar R."/>
            <person name="Salamov A."/>
            <person name="Grimwood J."/>
            <person name="Reid I."/>
            <person name="Ishmael N."/>
            <person name="John T."/>
            <person name="Darmond C."/>
            <person name="Moisan M.-C."/>
            <person name="Henrissat B."/>
            <person name="Coutinho P.M."/>
            <person name="Lombard V."/>
            <person name="Natvig D.O."/>
            <person name="Lindquist E."/>
            <person name="Schmutz J."/>
            <person name="Lucas S."/>
            <person name="Harris P."/>
            <person name="Powlowski J."/>
            <person name="Bellemare A."/>
            <person name="Taylor D."/>
            <person name="Butler G."/>
            <person name="de Vries R.P."/>
            <person name="Allijn I.E."/>
            <person name="van den Brink J."/>
            <person name="Ushinsky S."/>
            <person name="Storms R."/>
            <person name="Powell A.J."/>
            <person name="Paulsen I.T."/>
            <person name="Elbourne L.D.H."/>
            <person name="Baker S.E."/>
            <person name="Magnuson J."/>
            <person name="LaBoissiere S."/>
            <person name="Clutterbuck A.J."/>
            <person name="Martinez D."/>
            <person name="Wogulis M."/>
            <person name="de Leon A.L."/>
            <person name="Rey M.W."/>
            <person name="Tsang A."/>
        </authorList>
    </citation>
    <scope>NUCLEOTIDE SEQUENCE [LARGE SCALE GENOMIC DNA]</scope>
    <source>
        <strain evidence="3">ATCC 42464 / BCRC 31852 / DSM 1799</strain>
    </source>
</reference>
<proteinExistence type="predicted"/>
<dbReference type="AlphaFoldDB" id="G2Q8R4"/>
<sequence length="667" mass="75171">MDARREQILEWICTGKHVIRTDYDKPASDRTADDATCSAHDAAPSEMSTSSSSDIPDKLIGADHDLLIPSSADIDRVFHDGRATWARFAKLAEAFPLHAFPAEFANLSIMLKDVPALPDNLPKGRFIFGRPLWHVPDPDHTDDTEKLEWDLQYAYGVRKFFRLSYPRPIECRVYSQPAIPGHALLAAQRGLPFLTMCWSYILSVRILELQGSKPVYSRFSLLPVSAKTFRATAGEVVLNLGASASRKLVRWLCAVLSPKPGWLADGGEFPPWAAFCAGDRPLVVVTADGPAGFVLKEPPPSAAEATELLIEFCRLYGLLEPGHKYKGQTSNLPPPIAAFLAALALPFYRNVGLQPQFPIASLGKPIPQSTKSAEYTISTVRQYVTDLRYYMTLSMHPSSIGSIIWSIFWQPDVEANLVSPWLASISTVIDPILESRDLNLLAKMFALRRPRVAPWWLGIFLLGDFVILDRISRYLKTLEERWGFGSMALPDITVAAWTGSPQSFLDSEPAPAGRGPMEQVSRADVLRHRYNFRLQEDAYLSWRPFGYVAKELLEPDLWPWIERGYIREYSHWVWYIKRGNVVLRDVQLGFRRDTERFVPDVPDRLKTYSARRRAGHDSVIKLEPSKTSTLRMIDSCVEDVCGDRDACILAMPGAMSHPWLKDWRGLE</sequence>
<dbReference type="OrthoDB" id="4570500at2759"/>
<name>G2Q8R4_THET4</name>
<dbReference type="RefSeq" id="XP_003662358.1">
    <property type="nucleotide sequence ID" value="XM_003662310.1"/>
</dbReference>
<dbReference type="GeneID" id="11512411"/>
<dbReference type="InParanoid" id="G2Q8R4"/>
<feature type="region of interest" description="Disordered" evidence="1">
    <location>
        <begin position="25"/>
        <end position="54"/>
    </location>
</feature>
<dbReference type="Proteomes" id="UP000007322">
    <property type="component" value="Chromosome 2"/>
</dbReference>
<evidence type="ECO:0000313" key="2">
    <source>
        <dbReference type="EMBL" id="AEO57113.1"/>
    </source>
</evidence>